<accession>A0ABU1HBD6</accession>
<reference evidence="2 3" key="1">
    <citation type="submission" date="2023-04" db="EMBL/GenBank/DDBJ databases">
        <title>A long-awaited taxogenomic arrangement of the family Halomonadaceae.</title>
        <authorList>
            <person name="De La Haba R."/>
            <person name="Chuvochina M."/>
            <person name="Wittouck S."/>
            <person name="Arahal D.R."/>
            <person name="Sanchez-Porro C."/>
            <person name="Hugenholtz P."/>
            <person name="Ventosa A."/>
        </authorList>
    </citation>
    <scope>NUCLEOTIDE SEQUENCE [LARGE SCALE GENOMIC DNA]</scope>
    <source>
        <strain evidence="2 3">DSM 26770</strain>
    </source>
</reference>
<evidence type="ECO:0000256" key="1">
    <source>
        <dbReference type="SAM" id="Phobius"/>
    </source>
</evidence>
<feature type="transmembrane region" description="Helical" evidence="1">
    <location>
        <begin position="25"/>
        <end position="44"/>
    </location>
</feature>
<gene>
    <name evidence="2" type="ORF">QC821_05785</name>
</gene>
<dbReference type="EMBL" id="JARWAM010000003">
    <property type="protein sequence ID" value="MDR5904779.1"/>
    <property type="molecule type" value="Genomic_DNA"/>
</dbReference>
<keyword evidence="3" id="KW-1185">Reference proteome</keyword>
<name>A0ABU1HBD6_9GAMM</name>
<organism evidence="2 3">
    <name type="scientific">Franzmannia qiaohouensis</name>
    <dbReference type="NCBI Taxonomy" id="1329370"/>
    <lineage>
        <taxon>Bacteria</taxon>
        <taxon>Pseudomonadati</taxon>
        <taxon>Pseudomonadota</taxon>
        <taxon>Gammaproteobacteria</taxon>
        <taxon>Oceanospirillales</taxon>
        <taxon>Halomonadaceae</taxon>
        <taxon>Franzmannia</taxon>
    </lineage>
</organism>
<evidence type="ECO:0000313" key="3">
    <source>
        <dbReference type="Proteomes" id="UP001251374"/>
    </source>
</evidence>
<dbReference type="Proteomes" id="UP001251374">
    <property type="component" value="Unassembled WGS sequence"/>
</dbReference>
<dbReference type="RefSeq" id="WP_309718213.1">
    <property type="nucleotide sequence ID" value="NZ_JARWAM010000003.1"/>
</dbReference>
<keyword evidence="1" id="KW-0812">Transmembrane</keyword>
<comment type="caution">
    <text evidence="2">The sequence shown here is derived from an EMBL/GenBank/DDBJ whole genome shotgun (WGS) entry which is preliminary data.</text>
</comment>
<sequence>MADRYGQLRVLLGGWLYELQGHYDGMWIAGILFGALAVALHWPIRESDERQRLQAA</sequence>
<protein>
    <recommendedName>
        <fullName evidence="4">MFS transporter</fullName>
    </recommendedName>
</protein>
<evidence type="ECO:0008006" key="4">
    <source>
        <dbReference type="Google" id="ProtNLM"/>
    </source>
</evidence>
<evidence type="ECO:0000313" key="2">
    <source>
        <dbReference type="EMBL" id="MDR5904779.1"/>
    </source>
</evidence>
<keyword evidence="1" id="KW-1133">Transmembrane helix</keyword>
<proteinExistence type="predicted"/>
<keyword evidence="1" id="KW-0472">Membrane</keyword>